<evidence type="ECO:0000313" key="2">
    <source>
        <dbReference type="EMBL" id="MPM93204.1"/>
    </source>
</evidence>
<dbReference type="Pfam" id="PF00923">
    <property type="entry name" value="TAL_FSA"/>
    <property type="match status" value="1"/>
</dbReference>
<dbReference type="EMBL" id="VSSQ01040041">
    <property type="protein sequence ID" value="MPM93204.1"/>
    <property type="molecule type" value="Genomic_DNA"/>
</dbReference>
<reference evidence="2" key="1">
    <citation type="submission" date="2019-08" db="EMBL/GenBank/DDBJ databases">
        <authorList>
            <person name="Kucharzyk K."/>
            <person name="Murdoch R.W."/>
            <person name="Higgins S."/>
            <person name="Loffler F."/>
        </authorList>
    </citation>
    <scope>NUCLEOTIDE SEQUENCE</scope>
</reference>
<dbReference type="InterPro" id="IPR001585">
    <property type="entry name" value="TAL/FSA"/>
</dbReference>
<gene>
    <name evidence="2" type="primary">tal_26</name>
    <name evidence="2" type="ORF">SDC9_140340</name>
</gene>
<dbReference type="Gene3D" id="3.20.20.70">
    <property type="entry name" value="Aldolase class I"/>
    <property type="match status" value="1"/>
</dbReference>
<name>A0A645DUK7_9ZZZZ</name>
<sequence length="114" mass="12562">MNVTATAIFTQQQALIAAKAGADFVAPYVNRLDNISSHGIEVVSDIVKTFKLYDIKCKVLAASFKNVDQIYRVSMVGCHAVTASYEILEAIMKHPMTDKGVLDFKKDSSNIYDV</sequence>
<proteinExistence type="predicted"/>
<organism evidence="2">
    <name type="scientific">bioreactor metagenome</name>
    <dbReference type="NCBI Taxonomy" id="1076179"/>
    <lineage>
        <taxon>unclassified sequences</taxon>
        <taxon>metagenomes</taxon>
        <taxon>ecological metagenomes</taxon>
    </lineage>
</organism>
<dbReference type="SUPFAM" id="SSF51569">
    <property type="entry name" value="Aldolase"/>
    <property type="match status" value="1"/>
</dbReference>
<dbReference type="PANTHER" id="PTHR10683">
    <property type="entry name" value="TRANSALDOLASE"/>
    <property type="match status" value="1"/>
</dbReference>
<protein>
    <submittedName>
        <fullName evidence="2">Transaldolase</fullName>
        <ecNumber evidence="2">2.2.1.2</ecNumber>
    </submittedName>
</protein>
<dbReference type="AlphaFoldDB" id="A0A645DUK7"/>
<accession>A0A645DUK7</accession>
<comment type="caution">
    <text evidence="2">The sequence shown here is derived from an EMBL/GenBank/DDBJ whole genome shotgun (WGS) entry which is preliminary data.</text>
</comment>
<dbReference type="InterPro" id="IPR013785">
    <property type="entry name" value="Aldolase_TIM"/>
</dbReference>
<keyword evidence="1" id="KW-0704">Schiff base</keyword>
<dbReference type="EC" id="2.2.1.2" evidence="2"/>
<dbReference type="PANTHER" id="PTHR10683:SF36">
    <property type="entry name" value="TRANSALDOLASE"/>
    <property type="match status" value="1"/>
</dbReference>
<keyword evidence="2" id="KW-0808">Transferase</keyword>
<evidence type="ECO:0000256" key="1">
    <source>
        <dbReference type="ARBA" id="ARBA00023270"/>
    </source>
</evidence>
<dbReference type="GO" id="GO:0004801">
    <property type="term" value="F:transaldolase activity"/>
    <property type="evidence" value="ECO:0007669"/>
    <property type="project" value="UniProtKB-EC"/>
</dbReference>
<dbReference type="GO" id="GO:0005975">
    <property type="term" value="P:carbohydrate metabolic process"/>
    <property type="evidence" value="ECO:0007669"/>
    <property type="project" value="InterPro"/>
</dbReference>